<name>A0A7J7FKL3_DICBM</name>
<comment type="caution">
    <text evidence="1">The sequence shown here is derived from an EMBL/GenBank/DDBJ whole genome shotgun (WGS) entry which is preliminary data.</text>
</comment>
<accession>A0A7J7FKL3</accession>
<dbReference type="GO" id="GO:0016925">
    <property type="term" value="P:protein sumoylation"/>
    <property type="evidence" value="ECO:0007669"/>
    <property type="project" value="TreeGrafter"/>
</dbReference>
<dbReference type="EMBL" id="JACDTQ010000370">
    <property type="protein sequence ID" value="KAF5928527.1"/>
    <property type="molecule type" value="Genomic_DNA"/>
</dbReference>
<dbReference type="PANTHER" id="PTHR46880:SF8">
    <property type="entry name" value="E3 SUMO-PROTEIN LIGASE KIAA1586"/>
    <property type="match status" value="1"/>
</dbReference>
<dbReference type="GO" id="GO:0061665">
    <property type="term" value="F:SUMO ligase activity"/>
    <property type="evidence" value="ECO:0007669"/>
    <property type="project" value="TreeGrafter"/>
</dbReference>
<evidence type="ECO:0000313" key="1">
    <source>
        <dbReference type="EMBL" id="KAF5928527.1"/>
    </source>
</evidence>
<proteinExistence type="predicted"/>
<dbReference type="Proteomes" id="UP000551758">
    <property type="component" value="Unassembled WGS sequence"/>
</dbReference>
<dbReference type="PANTHER" id="PTHR46880">
    <property type="entry name" value="RAS-ASSOCIATING DOMAIN-CONTAINING PROTEIN"/>
    <property type="match status" value="1"/>
</dbReference>
<dbReference type="AlphaFoldDB" id="A0A7J7FKL3"/>
<evidence type="ECO:0000313" key="2">
    <source>
        <dbReference type="Proteomes" id="UP000551758"/>
    </source>
</evidence>
<reference evidence="1 2" key="1">
    <citation type="journal article" date="2020" name="Mol. Biol. Evol.">
        <title>Interspecific Gene Flow and the Evolution of Specialization in Black and White Rhinoceros.</title>
        <authorList>
            <person name="Moodley Y."/>
            <person name="Westbury M.V."/>
            <person name="Russo I.M."/>
            <person name="Gopalakrishnan S."/>
            <person name="Rakotoarivelo A."/>
            <person name="Olsen R.A."/>
            <person name="Prost S."/>
            <person name="Tunstall T."/>
            <person name="Ryder O.A."/>
            <person name="Dalen L."/>
            <person name="Bruford M.W."/>
        </authorList>
    </citation>
    <scope>NUCLEOTIDE SEQUENCE [LARGE SCALE GENOMIC DNA]</scope>
    <source>
        <strain evidence="1">SBR-YM</strain>
        <tissue evidence="1">Skin</tissue>
    </source>
</reference>
<sequence>MFSEQYKWLEIKECKLGCNDCLIVQHLGVTADKHVQGSKEWRAYLVTPSVYKLNNENIDTIKEVFNSLYSLIKHNRPLSDSEGAIELKEKNGVDVGNCLSTRYSAKRTAERIYTFEEKHLVIYLQCTVESFSVLVMMFVALKELVSATMECISNTLLSTLNDCGFANEYLKVNLIAFCSNGACTIVGSKSGVATTLLENFPEVIIWH</sequence>
<gene>
    <name evidence="1" type="ORF">HPG69_015133</name>
</gene>
<keyword evidence="2" id="KW-1185">Reference proteome</keyword>
<organism evidence="1 2">
    <name type="scientific">Diceros bicornis minor</name>
    <name type="common">South-central black rhinoceros</name>
    <dbReference type="NCBI Taxonomy" id="77932"/>
    <lineage>
        <taxon>Eukaryota</taxon>
        <taxon>Metazoa</taxon>
        <taxon>Chordata</taxon>
        <taxon>Craniata</taxon>
        <taxon>Vertebrata</taxon>
        <taxon>Euteleostomi</taxon>
        <taxon>Mammalia</taxon>
        <taxon>Eutheria</taxon>
        <taxon>Laurasiatheria</taxon>
        <taxon>Perissodactyla</taxon>
        <taxon>Rhinocerotidae</taxon>
        <taxon>Diceros</taxon>
    </lineage>
</organism>
<protein>
    <submittedName>
        <fullName evidence="1">Uncharacterized protein</fullName>
    </submittedName>
</protein>